<protein>
    <submittedName>
        <fullName evidence="1">Uncharacterized protein</fullName>
    </submittedName>
</protein>
<sequence length="282" mass="31587">MAKERTSLTRRYVVRLHQPNILTPSAYHYRKDEKLLVSEYVPMGSLLYLLHGSCLGHLRAGLGYLDTELTTADLPHGNLKSSNIILGADHEQLLTDFAISTLINASHVTQALFAYKSPEATESNMVVDTPNFYEKNTVYFDLLDLILMGIMHCSLFHNGLGWTGYATVCNVDNTAMGFRLLRLHGRPVSPQLRFPGETILETASHYTSKFLTGKREANDWLDKWVIAEGLPSELGYALDIPFYASLPRLETRTCLDGLQQRPSSAFVQMGSNSKVVFGLETR</sequence>
<proteinExistence type="predicted"/>
<organism evidence="1 2">
    <name type="scientific">Melastoma candidum</name>
    <dbReference type="NCBI Taxonomy" id="119954"/>
    <lineage>
        <taxon>Eukaryota</taxon>
        <taxon>Viridiplantae</taxon>
        <taxon>Streptophyta</taxon>
        <taxon>Embryophyta</taxon>
        <taxon>Tracheophyta</taxon>
        <taxon>Spermatophyta</taxon>
        <taxon>Magnoliopsida</taxon>
        <taxon>eudicotyledons</taxon>
        <taxon>Gunneridae</taxon>
        <taxon>Pentapetalae</taxon>
        <taxon>rosids</taxon>
        <taxon>malvids</taxon>
        <taxon>Myrtales</taxon>
        <taxon>Melastomataceae</taxon>
        <taxon>Melastomatoideae</taxon>
        <taxon>Melastomateae</taxon>
        <taxon>Melastoma</taxon>
    </lineage>
</organism>
<name>A0ACB9N2P1_9MYRT</name>
<reference evidence="2" key="1">
    <citation type="journal article" date="2023" name="Front. Plant Sci.">
        <title>Chromosomal-level genome assembly of Melastoma candidum provides insights into trichome evolution.</title>
        <authorList>
            <person name="Zhong Y."/>
            <person name="Wu W."/>
            <person name="Sun C."/>
            <person name="Zou P."/>
            <person name="Liu Y."/>
            <person name="Dai S."/>
            <person name="Zhou R."/>
        </authorList>
    </citation>
    <scope>NUCLEOTIDE SEQUENCE [LARGE SCALE GENOMIC DNA]</scope>
</reference>
<accession>A0ACB9N2P1</accession>
<evidence type="ECO:0000313" key="1">
    <source>
        <dbReference type="EMBL" id="KAI4330713.1"/>
    </source>
</evidence>
<evidence type="ECO:0000313" key="2">
    <source>
        <dbReference type="Proteomes" id="UP001057402"/>
    </source>
</evidence>
<dbReference type="Proteomes" id="UP001057402">
    <property type="component" value="Chromosome 8"/>
</dbReference>
<dbReference type="EMBL" id="CM042887">
    <property type="protein sequence ID" value="KAI4330713.1"/>
    <property type="molecule type" value="Genomic_DNA"/>
</dbReference>
<gene>
    <name evidence="1" type="ORF">MLD38_028973</name>
</gene>
<comment type="caution">
    <text evidence="1">The sequence shown here is derived from an EMBL/GenBank/DDBJ whole genome shotgun (WGS) entry which is preliminary data.</text>
</comment>
<keyword evidence="2" id="KW-1185">Reference proteome</keyword>